<protein>
    <submittedName>
        <fullName evidence="2">Uncharacterized protein</fullName>
    </submittedName>
</protein>
<dbReference type="InterPro" id="IPR046368">
    <property type="entry name" value="Tag1"/>
</dbReference>
<dbReference type="EMBL" id="JAVHJO010000004">
    <property type="protein sequence ID" value="KAK6541012.1"/>
    <property type="molecule type" value="Genomic_DNA"/>
</dbReference>
<proteinExistence type="predicted"/>
<gene>
    <name evidence="2" type="ORF">TWF694_008393</name>
</gene>
<dbReference type="PANTHER" id="PTHR35895:SF1">
    <property type="entry name" value="LIPID-BINDING SERUM GLYCOPROTEIN C-TERMINAL DOMAIN-CONTAINING PROTEIN"/>
    <property type="match status" value="1"/>
</dbReference>
<keyword evidence="3" id="KW-1185">Reference proteome</keyword>
<dbReference type="PANTHER" id="PTHR35895">
    <property type="entry name" value="CHROMOSOME 16, WHOLE GENOME SHOTGUN SEQUENCE"/>
    <property type="match status" value="1"/>
</dbReference>
<dbReference type="Proteomes" id="UP001365542">
    <property type="component" value="Unassembled WGS sequence"/>
</dbReference>
<accession>A0AAV9XJD4</accession>
<dbReference type="InterPro" id="IPR022185">
    <property type="entry name" value="DUF3712"/>
</dbReference>
<organism evidence="2 3">
    <name type="scientific">Orbilia ellipsospora</name>
    <dbReference type="NCBI Taxonomy" id="2528407"/>
    <lineage>
        <taxon>Eukaryota</taxon>
        <taxon>Fungi</taxon>
        <taxon>Dikarya</taxon>
        <taxon>Ascomycota</taxon>
        <taxon>Pezizomycotina</taxon>
        <taxon>Orbiliomycetes</taxon>
        <taxon>Orbiliales</taxon>
        <taxon>Orbiliaceae</taxon>
        <taxon>Orbilia</taxon>
    </lineage>
</organism>
<keyword evidence="1" id="KW-0812">Transmembrane</keyword>
<name>A0AAV9XJD4_9PEZI</name>
<feature type="transmembrane region" description="Helical" evidence="1">
    <location>
        <begin position="23"/>
        <end position="46"/>
    </location>
</feature>
<dbReference type="AlphaFoldDB" id="A0AAV9XJD4"/>
<keyword evidence="1" id="KW-0472">Membrane</keyword>
<comment type="caution">
    <text evidence="2">The sequence shown here is derived from an EMBL/GenBank/DDBJ whole genome shotgun (WGS) entry which is preliminary data.</text>
</comment>
<sequence>MHRSLEEARAADLKYRTHFKRFWFLYLFIFLVIDAALALGLIYGIIPLVAQNCMNAAIIHVQGLSIKSPMNDQITLDMNSTVSVSVPVYARMEPQEFEMHLPYDPSQAIFMKLPLEGMDVKDKMHITVKDWDTEILNGQVWREFAKSILTDQTLVMGVKSKPTIKIGPVGVGVDLKKNITLKGFNGLKGIMLHNATILDKPLEDGTNVMVDGMIPNFSSFVLEVGDLTTDIAASGIKLGYAVIKNLTMVPGPNYVKIYNHVDPGFLNMPIFKDILNQTDVKITLTMNSTVYNGEHVQWLEGPLRETSPYYATLNPKGADTLVAAPGNGSSTLSVALQGDAMKPMAQANLLTF</sequence>
<dbReference type="Pfam" id="PF12505">
    <property type="entry name" value="DUF3712"/>
    <property type="match status" value="1"/>
</dbReference>
<evidence type="ECO:0000313" key="3">
    <source>
        <dbReference type="Proteomes" id="UP001365542"/>
    </source>
</evidence>
<evidence type="ECO:0000256" key="1">
    <source>
        <dbReference type="SAM" id="Phobius"/>
    </source>
</evidence>
<reference evidence="2 3" key="1">
    <citation type="submission" date="2019-10" db="EMBL/GenBank/DDBJ databases">
        <authorList>
            <person name="Palmer J.M."/>
        </authorList>
    </citation>
    <scope>NUCLEOTIDE SEQUENCE [LARGE SCALE GENOMIC DNA]</scope>
    <source>
        <strain evidence="2 3">TWF694</strain>
    </source>
</reference>
<dbReference type="GO" id="GO:0000329">
    <property type="term" value="C:fungal-type vacuole membrane"/>
    <property type="evidence" value="ECO:0007669"/>
    <property type="project" value="InterPro"/>
</dbReference>
<evidence type="ECO:0000313" key="2">
    <source>
        <dbReference type="EMBL" id="KAK6541012.1"/>
    </source>
</evidence>
<keyword evidence="1" id="KW-1133">Transmembrane helix</keyword>